<comment type="caution">
    <text evidence="2">The sequence shown here is derived from an EMBL/GenBank/DDBJ whole genome shotgun (WGS) entry which is preliminary data.</text>
</comment>
<keyword evidence="1" id="KW-0472">Membrane</keyword>
<evidence type="ECO:0000313" key="3">
    <source>
        <dbReference type="Proteomes" id="UP000235145"/>
    </source>
</evidence>
<organism evidence="2 3">
    <name type="scientific">Lactuca sativa</name>
    <name type="common">Garden lettuce</name>
    <dbReference type="NCBI Taxonomy" id="4236"/>
    <lineage>
        <taxon>Eukaryota</taxon>
        <taxon>Viridiplantae</taxon>
        <taxon>Streptophyta</taxon>
        <taxon>Embryophyta</taxon>
        <taxon>Tracheophyta</taxon>
        <taxon>Spermatophyta</taxon>
        <taxon>Magnoliopsida</taxon>
        <taxon>eudicotyledons</taxon>
        <taxon>Gunneridae</taxon>
        <taxon>Pentapetalae</taxon>
        <taxon>asterids</taxon>
        <taxon>campanulids</taxon>
        <taxon>Asterales</taxon>
        <taxon>Asteraceae</taxon>
        <taxon>Cichorioideae</taxon>
        <taxon>Cichorieae</taxon>
        <taxon>Lactucinae</taxon>
        <taxon>Lactuca</taxon>
    </lineage>
</organism>
<keyword evidence="1" id="KW-1133">Transmembrane helix</keyword>
<sequence length="245" mass="27601">MMLLAAETSSVNWNFARKWPSFPQGPQLGILCGFLSLCVWLVVISPVVVLITWGCCLILILGRDIISLVVIMAGTALLLAFYSIMLWRQTQHYLMPFSLRCLVGKLLLVKLYPRRCSILASFIVVSMKDESYSKVQKDDMILDSLVLPPINGRNMTCFSYKEVQFMLCSLLSDPSDSSEPPEDQTYGELPDEFNTTWIHRGGPILNVSDLSIEARHDYGHIMEHFTAVVGFPLGDPSMKWPTCIM</sequence>
<reference evidence="2 3" key="1">
    <citation type="journal article" date="2017" name="Nat. Commun.">
        <title>Genome assembly with in vitro proximity ligation data and whole-genome triplication in lettuce.</title>
        <authorList>
            <person name="Reyes-Chin-Wo S."/>
            <person name="Wang Z."/>
            <person name="Yang X."/>
            <person name="Kozik A."/>
            <person name="Arikit S."/>
            <person name="Song C."/>
            <person name="Xia L."/>
            <person name="Froenicke L."/>
            <person name="Lavelle D.O."/>
            <person name="Truco M.J."/>
            <person name="Xia R."/>
            <person name="Zhu S."/>
            <person name="Xu C."/>
            <person name="Xu H."/>
            <person name="Xu X."/>
            <person name="Cox K."/>
            <person name="Korf I."/>
            <person name="Meyers B.C."/>
            <person name="Michelmore R.W."/>
        </authorList>
    </citation>
    <scope>NUCLEOTIDE SEQUENCE [LARGE SCALE GENOMIC DNA]</scope>
    <source>
        <strain evidence="3">cv. Salinas</strain>
        <tissue evidence="2">Seedlings</tissue>
    </source>
</reference>
<feature type="transmembrane region" description="Helical" evidence="1">
    <location>
        <begin position="28"/>
        <end position="61"/>
    </location>
</feature>
<evidence type="ECO:0000313" key="2">
    <source>
        <dbReference type="EMBL" id="KAJ0198906.1"/>
    </source>
</evidence>
<dbReference type="AlphaFoldDB" id="A0A9R1X4F9"/>
<name>A0A9R1X4F9_LACSA</name>
<keyword evidence="3" id="KW-1185">Reference proteome</keyword>
<dbReference type="EMBL" id="NBSK02000006">
    <property type="protein sequence ID" value="KAJ0198906.1"/>
    <property type="molecule type" value="Genomic_DNA"/>
</dbReference>
<proteinExistence type="predicted"/>
<dbReference type="Proteomes" id="UP000235145">
    <property type="component" value="Unassembled WGS sequence"/>
</dbReference>
<accession>A0A9R1X4F9</accession>
<evidence type="ECO:0000256" key="1">
    <source>
        <dbReference type="SAM" id="Phobius"/>
    </source>
</evidence>
<feature type="transmembrane region" description="Helical" evidence="1">
    <location>
        <begin position="68"/>
        <end position="87"/>
    </location>
</feature>
<protein>
    <submittedName>
        <fullName evidence="2">Uncharacterized protein</fullName>
    </submittedName>
</protein>
<gene>
    <name evidence="2" type="ORF">LSAT_V11C600331570</name>
</gene>
<keyword evidence="1" id="KW-0812">Transmembrane</keyword>